<dbReference type="InterPro" id="IPR000421">
    <property type="entry name" value="FA58C"/>
</dbReference>
<evidence type="ECO:0000313" key="3">
    <source>
        <dbReference type="Proteomes" id="UP000001593"/>
    </source>
</evidence>
<dbReference type="Proteomes" id="UP000001593">
    <property type="component" value="Unassembled WGS sequence"/>
</dbReference>
<sequence length="315" mass="35512">MPLGIQNGRITDAAITASSSQDTAHRARLHTVGDHGKPGAWVAEVADLNQWLQINFGGVAMVTRIATQARFETEDGLRRQTQHWVTSFKVSFSQLGRAYQWYKVNSSIMVREDGQSFHTSVQGSNPHVPLSPSSQLSDFSRHRLTQLQVPSFSGDKTNFEDYWALFESLVDKEVEPIDYEEAKEILRTKFGGQRRHIQAYMDQLEGFVPLENSDIQGFEKFADQADIRGQPGEPIARLGPLGWTCIGKPDEKEHSSARAHVIRTLHSRRTSGSGCGEVDNTLRRFWEIESYGTDSQVNRVYTEEENKAIKKLSDT</sequence>
<evidence type="ECO:0000313" key="2">
    <source>
        <dbReference type="EMBL" id="EDO31359.1"/>
    </source>
</evidence>
<dbReference type="EMBL" id="DS469910">
    <property type="protein sequence ID" value="EDO31359.1"/>
    <property type="molecule type" value="Genomic_DNA"/>
</dbReference>
<dbReference type="PROSITE" id="PS50022">
    <property type="entry name" value="FA58C_3"/>
    <property type="match status" value="1"/>
</dbReference>
<accession>A7SY56</accession>
<name>A7SY56_NEMVE</name>
<dbReference type="AlphaFoldDB" id="A7SY56"/>
<dbReference type="InParanoid" id="A7SY56"/>
<gene>
    <name evidence="2" type="ORF">NEMVEDRAFT_v1g219361</name>
</gene>
<feature type="domain" description="F5/8 type C" evidence="1">
    <location>
        <begin position="1"/>
        <end position="104"/>
    </location>
</feature>
<keyword evidence="3" id="KW-1185">Reference proteome</keyword>
<protein>
    <recommendedName>
        <fullName evidence="1">F5/8 type C domain-containing protein</fullName>
    </recommendedName>
</protein>
<dbReference type="Gene3D" id="2.60.120.260">
    <property type="entry name" value="Galactose-binding domain-like"/>
    <property type="match status" value="1"/>
</dbReference>
<dbReference type="SUPFAM" id="SSF49785">
    <property type="entry name" value="Galactose-binding domain-like"/>
    <property type="match status" value="1"/>
</dbReference>
<dbReference type="PANTHER" id="PTHR24543:SF325">
    <property type="entry name" value="F5_8 TYPE C DOMAIN-CONTAINING PROTEIN"/>
    <property type="match status" value="1"/>
</dbReference>
<proteinExistence type="predicted"/>
<dbReference type="InterPro" id="IPR008979">
    <property type="entry name" value="Galactose-bd-like_sf"/>
</dbReference>
<dbReference type="Pfam" id="PF00754">
    <property type="entry name" value="F5_F8_type_C"/>
    <property type="match status" value="1"/>
</dbReference>
<organism evidence="2 3">
    <name type="scientific">Nematostella vectensis</name>
    <name type="common">Starlet sea anemone</name>
    <dbReference type="NCBI Taxonomy" id="45351"/>
    <lineage>
        <taxon>Eukaryota</taxon>
        <taxon>Metazoa</taxon>
        <taxon>Cnidaria</taxon>
        <taxon>Anthozoa</taxon>
        <taxon>Hexacorallia</taxon>
        <taxon>Actiniaria</taxon>
        <taxon>Edwardsiidae</taxon>
        <taxon>Nematostella</taxon>
    </lineage>
</organism>
<dbReference type="PANTHER" id="PTHR24543">
    <property type="entry name" value="MULTICOPPER OXIDASE-RELATED"/>
    <property type="match status" value="1"/>
</dbReference>
<dbReference type="STRING" id="45351.A7SY56"/>
<reference evidence="2 3" key="1">
    <citation type="journal article" date="2007" name="Science">
        <title>Sea anemone genome reveals ancestral eumetazoan gene repertoire and genomic organization.</title>
        <authorList>
            <person name="Putnam N.H."/>
            <person name="Srivastava M."/>
            <person name="Hellsten U."/>
            <person name="Dirks B."/>
            <person name="Chapman J."/>
            <person name="Salamov A."/>
            <person name="Terry A."/>
            <person name="Shapiro H."/>
            <person name="Lindquist E."/>
            <person name="Kapitonov V.V."/>
            <person name="Jurka J."/>
            <person name="Genikhovich G."/>
            <person name="Grigoriev I.V."/>
            <person name="Lucas S.M."/>
            <person name="Steele R.E."/>
            <person name="Finnerty J.R."/>
            <person name="Technau U."/>
            <person name="Martindale M.Q."/>
            <person name="Rokhsar D.S."/>
        </authorList>
    </citation>
    <scope>NUCLEOTIDE SEQUENCE [LARGE SCALE GENOMIC DNA]</scope>
    <source>
        <strain evidence="3">CH2 X CH6</strain>
    </source>
</reference>
<dbReference type="HOGENOM" id="CLU_883700_0_0_1"/>
<evidence type="ECO:0000259" key="1">
    <source>
        <dbReference type="PROSITE" id="PS50022"/>
    </source>
</evidence>